<dbReference type="EMBL" id="CM000883">
    <property type="protein sequence ID" value="PNT64044.1"/>
    <property type="molecule type" value="Genomic_DNA"/>
</dbReference>
<evidence type="ECO:0000256" key="1">
    <source>
        <dbReference type="SAM" id="MobiDB-lite"/>
    </source>
</evidence>
<keyword evidence="4" id="KW-1185">Reference proteome</keyword>
<dbReference type="InParanoid" id="A0A2K2CPU4"/>
<feature type="compositionally biased region" description="Basic residues" evidence="1">
    <location>
        <begin position="56"/>
        <end position="67"/>
    </location>
</feature>
<reference evidence="2 3" key="1">
    <citation type="journal article" date="2010" name="Nature">
        <title>Genome sequencing and analysis of the model grass Brachypodium distachyon.</title>
        <authorList>
            <consortium name="International Brachypodium Initiative"/>
        </authorList>
    </citation>
    <scope>NUCLEOTIDE SEQUENCE [LARGE SCALE GENOMIC DNA]</scope>
    <source>
        <strain evidence="2 3">Bd21</strain>
    </source>
</reference>
<dbReference type="AlphaFoldDB" id="A0A2K2CPU4"/>
<dbReference type="Proteomes" id="UP000008810">
    <property type="component" value="Chromosome 4"/>
</dbReference>
<organism evidence="2">
    <name type="scientific">Brachypodium distachyon</name>
    <name type="common">Purple false brome</name>
    <name type="synonym">Trachynia distachya</name>
    <dbReference type="NCBI Taxonomy" id="15368"/>
    <lineage>
        <taxon>Eukaryota</taxon>
        <taxon>Viridiplantae</taxon>
        <taxon>Streptophyta</taxon>
        <taxon>Embryophyta</taxon>
        <taxon>Tracheophyta</taxon>
        <taxon>Spermatophyta</taxon>
        <taxon>Magnoliopsida</taxon>
        <taxon>Liliopsida</taxon>
        <taxon>Poales</taxon>
        <taxon>Poaceae</taxon>
        <taxon>BOP clade</taxon>
        <taxon>Pooideae</taxon>
        <taxon>Stipodae</taxon>
        <taxon>Brachypodieae</taxon>
        <taxon>Brachypodium</taxon>
    </lineage>
</organism>
<sequence>MASGMSESFSFANVRADVPFARSRARATSPSVDLRRRSSVWPKQSRGGHLSGGHSPLRRCRRGARSRPGRGRVVACTATYDASGHRPACSWFPDFTKSCLKCSRKVKSLTNFRGKCRGKEKLTIIKYPSRIDLLLSWTKTTVLLLNHVHLSHVRH</sequence>
<evidence type="ECO:0000313" key="3">
    <source>
        <dbReference type="EnsemblPlants" id="PNT64044"/>
    </source>
</evidence>
<dbReference type="EnsemblPlants" id="PNT64044">
    <property type="protein sequence ID" value="PNT64044"/>
    <property type="gene ID" value="BRADI_4g23795v3"/>
</dbReference>
<reference evidence="3" key="3">
    <citation type="submission" date="2018-08" db="UniProtKB">
        <authorList>
            <consortium name="EnsemblPlants"/>
        </authorList>
    </citation>
    <scope>IDENTIFICATION</scope>
    <source>
        <strain evidence="3">cv. Bd21</strain>
    </source>
</reference>
<evidence type="ECO:0000313" key="4">
    <source>
        <dbReference type="Proteomes" id="UP000008810"/>
    </source>
</evidence>
<protein>
    <submittedName>
        <fullName evidence="2 3">Uncharacterized protein</fullName>
    </submittedName>
</protein>
<gene>
    <name evidence="2" type="ORF">BRADI_4g23795v3</name>
</gene>
<feature type="region of interest" description="Disordered" evidence="1">
    <location>
        <begin position="25"/>
        <end position="67"/>
    </location>
</feature>
<evidence type="ECO:0000313" key="2">
    <source>
        <dbReference type="EMBL" id="PNT64044.1"/>
    </source>
</evidence>
<accession>A0A2K2CPU4</accession>
<name>A0A2K2CPU4_BRADI</name>
<dbReference type="Gramene" id="PNT64044">
    <property type="protein sequence ID" value="PNT64044"/>
    <property type="gene ID" value="BRADI_4g23795v3"/>
</dbReference>
<reference evidence="2" key="2">
    <citation type="submission" date="2017-06" db="EMBL/GenBank/DDBJ databases">
        <title>WGS assembly of Brachypodium distachyon.</title>
        <authorList>
            <consortium name="The International Brachypodium Initiative"/>
            <person name="Lucas S."/>
            <person name="Harmon-Smith M."/>
            <person name="Lail K."/>
            <person name="Tice H."/>
            <person name="Grimwood J."/>
            <person name="Bruce D."/>
            <person name="Barry K."/>
            <person name="Shu S."/>
            <person name="Lindquist E."/>
            <person name="Wang M."/>
            <person name="Pitluck S."/>
            <person name="Vogel J.P."/>
            <person name="Garvin D.F."/>
            <person name="Mockler T.C."/>
            <person name="Schmutz J."/>
            <person name="Rokhsar D."/>
            <person name="Bevan M.W."/>
        </authorList>
    </citation>
    <scope>NUCLEOTIDE SEQUENCE</scope>
    <source>
        <strain evidence="2">Bd21</strain>
    </source>
</reference>
<proteinExistence type="predicted"/>